<keyword evidence="5" id="KW-1185">Reference proteome</keyword>
<dbReference type="InterPro" id="IPR051534">
    <property type="entry name" value="CBASS_pafABC_assoc_protein"/>
</dbReference>
<dbReference type="PIRSF" id="PIRSF016838">
    <property type="entry name" value="PafC"/>
    <property type="match status" value="1"/>
</dbReference>
<evidence type="ECO:0000256" key="1">
    <source>
        <dbReference type="ARBA" id="ARBA00023015"/>
    </source>
</evidence>
<dbReference type="SMART" id="SM00420">
    <property type="entry name" value="HTH_DEOR"/>
    <property type="match status" value="1"/>
</dbReference>
<evidence type="ECO:0000259" key="3">
    <source>
        <dbReference type="PROSITE" id="PS51000"/>
    </source>
</evidence>
<evidence type="ECO:0000256" key="2">
    <source>
        <dbReference type="ARBA" id="ARBA00023163"/>
    </source>
</evidence>
<organism evidence="4 5">
    <name type="scientific">Niabella digestorum</name>
    <dbReference type="NCBI Taxonomy" id="3117701"/>
    <lineage>
        <taxon>Bacteria</taxon>
        <taxon>Pseudomonadati</taxon>
        <taxon>Bacteroidota</taxon>
        <taxon>Chitinophagia</taxon>
        <taxon>Chitinophagales</taxon>
        <taxon>Chitinophagaceae</taxon>
        <taxon>Niabella</taxon>
    </lineage>
</organism>
<dbReference type="InterPro" id="IPR026881">
    <property type="entry name" value="WYL_dom"/>
</dbReference>
<gene>
    <name evidence="4" type="ORF">V2H41_02950</name>
</gene>
<dbReference type="EMBL" id="JAZGLY010000002">
    <property type="protein sequence ID" value="MEE6186219.1"/>
    <property type="molecule type" value="Genomic_DNA"/>
</dbReference>
<dbReference type="Proteomes" id="UP001357452">
    <property type="component" value="Unassembled WGS sequence"/>
</dbReference>
<sequence>MSTSDAKRFDRLTSILIQLQSKRVVKAADIAERFQVSLRTVYRDIKALEQAGIPIYGEASKGYSIMEGYRLPPVMFSEEEAFSLLTAEKMMDRFADASSAKQFKAAMYKIRAVLRYKEKDRLEAVENSIKVLPNDYIPKTKDDLYIQRLLKTIADKQVIEIGYTKADAETYTNRTLEPIGIYYHGNYWYLVAFCRLRNDYRTFRTDRISYLNVTDEVFHASHPTLDSFINKLKKEKELEKVVIEVDTSILKYLGDQKYYLGFLNQEIKGDITRMTYLTSSLENFARYFMMIGEFATIVEPQSLKDILVRNLKNIEKRLQCS</sequence>
<dbReference type="Gene3D" id="1.10.10.10">
    <property type="entry name" value="Winged helix-like DNA-binding domain superfamily/Winged helix DNA-binding domain"/>
    <property type="match status" value="1"/>
</dbReference>
<evidence type="ECO:0000313" key="4">
    <source>
        <dbReference type="EMBL" id="MEE6186219.1"/>
    </source>
</evidence>
<feature type="domain" description="HTH deoR-type" evidence="3">
    <location>
        <begin position="8"/>
        <end position="61"/>
    </location>
</feature>
<dbReference type="Pfam" id="PF13280">
    <property type="entry name" value="WYL"/>
    <property type="match status" value="1"/>
</dbReference>
<dbReference type="PROSITE" id="PS52050">
    <property type="entry name" value="WYL"/>
    <property type="match status" value="1"/>
</dbReference>
<dbReference type="Pfam" id="PF08279">
    <property type="entry name" value="HTH_11"/>
    <property type="match status" value="1"/>
</dbReference>
<dbReference type="PROSITE" id="PS51000">
    <property type="entry name" value="HTH_DEOR_2"/>
    <property type="match status" value="1"/>
</dbReference>
<name>A0ABU7RE07_9BACT</name>
<protein>
    <submittedName>
        <fullName evidence="4">YafY family protein</fullName>
    </submittedName>
</protein>
<comment type="caution">
    <text evidence="4">The sequence shown here is derived from an EMBL/GenBank/DDBJ whole genome shotgun (WGS) entry which is preliminary data.</text>
</comment>
<dbReference type="InterPro" id="IPR028349">
    <property type="entry name" value="PafC-like"/>
</dbReference>
<dbReference type="PANTHER" id="PTHR34580">
    <property type="match status" value="1"/>
</dbReference>
<dbReference type="PANTHER" id="PTHR34580:SF3">
    <property type="entry name" value="PROTEIN PAFB"/>
    <property type="match status" value="1"/>
</dbReference>
<dbReference type="InterPro" id="IPR057727">
    <property type="entry name" value="WCX_dom"/>
</dbReference>
<dbReference type="Pfam" id="PF25583">
    <property type="entry name" value="WCX"/>
    <property type="match status" value="1"/>
</dbReference>
<proteinExistence type="predicted"/>
<dbReference type="RefSeq" id="WP_330973629.1">
    <property type="nucleotide sequence ID" value="NZ_JAZGLY010000002.1"/>
</dbReference>
<reference evidence="4 5" key="1">
    <citation type="submission" date="2024-01" db="EMBL/GenBank/DDBJ databases">
        <title>Niabella digestum sp. nov., isolated from waste digestion system.</title>
        <authorList>
            <person name="Zhang L."/>
        </authorList>
    </citation>
    <scope>NUCLEOTIDE SEQUENCE [LARGE SCALE GENOMIC DNA]</scope>
    <source>
        <strain evidence="4 5">A18</strain>
    </source>
</reference>
<dbReference type="InterPro" id="IPR013196">
    <property type="entry name" value="HTH_11"/>
</dbReference>
<keyword evidence="1" id="KW-0805">Transcription regulation</keyword>
<dbReference type="InterPro" id="IPR036390">
    <property type="entry name" value="WH_DNA-bd_sf"/>
</dbReference>
<keyword evidence="2" id="KW-0804">Transcription</keyword>
<dbReference type="InterPro" id="IPR001034">
    <property type="entry name" value="DeoR_HTH"/>
</dbReference>
<dbReference type="SUPFAM" id="SSF46785">
    <property type="entry name" value="Winged helix' DNA-binding domain"/>
    <property type="match status" value="1"/>
</dbReference>
<accession>A0ABU7RE07</accession>
<dbReference type="InterPro" id="IPR036388">
    <property type="entry name" value="WH-like_DNA-bd_sf"/>
</dbReference>
<evidence type="ECO:0000313" key="5">
    <source>
        <dbReference type="Proteomes" id="UP001357452"/>
    </source>
</evidence>